<dbReference type="OrthoDB" id="5869407at2759"/>
<feature type="chain" id="PRO_5043122836" evidence="1">
    <location>
        <begin position="28"/>
        <end position="189"/>
    </location>
</feature>
<protein>
    <submittedName>
        <fullName evidence="4">BPI1 domain-containing protein</fullName>
    </submittedName>
</protein>
<gene>
    <name evidence="2" type="ORF">EVEC_LOCUS8158</name>
</gene>
<dbReference type="Gene3D" id="3.15.10.10">
    <property type="entry name" value="Bactericidal permeability-increasing protein, domain 1"/>
    <property type="match status" value="1"/>
</dbReference>
<evidence type="ECO:0000313" key="2">
    <source>
        <dbReference type="EMBL" id="VDD93407.1"/>
    </source>
</evidence>
<dbReference type="STRING" id="51028.A0A0N4VDI8"/>
<feature type="signal peptide" evidence="1">
    <location>
        <begin position="1"/>
        <end position="27"/>
    </location>
</feature>
<dbReference type="AlphaFoldDB" id="A0A0N4VDI8"/>
<evidence type="ECO:0000313" key="3">
    <source>
        <dbReference type="Proteomes" id="UP000274131"/>
    </source>
</evidence>
<keyword evidence="1" id="KW-0732">Signal</keyword>
<reference evidence="4" key="1">
    <citation type="submission" date="2017-02" db="UniProtKB">
        <authorList>
            <consortium name="WormBaseParasite"/>
        </authorList>
    </citation>
    <scope>IDENTIFICATION</scope>
</reference>
<dbReference type="Proteomes" id="UP000274131">
    <property type="component" value="Unassembled WGS sequence"/>
</dbReference>
<accession>A0A0N4VDI8</accession>
<dbReference type="InterPro" id="IPR017943">
    <property type="entry name" value="Bactericidal_perm-incr_a/b_dom"/>
</dbReference>
<sequence>MVRWRFQSFPLQWISFFCLVPVLLTHANDSGHSLSLSQPTEATVERNKIVISGSTPTEGIDYITELAAEAIPQLLNNSMLPDVDADGVKILKMRVEKFEKPTLRSHFIKGAGVGINLYLPHVVISAACEISSFLTTQRGKLRGEIQNLSIVMEVHMQRNESTKMNIITVSLLVLFTKSSLSLPKHRNLG</sequence>
<dbReference type="WBParaSite" id="EVEC_0000867401-mRNA-1">
    <property type="protein sequence ID" value="EVEC_0000867401-mRNA-1"/>
    <property type="gene ID" value="EVEC_0000867401"/>
</dbReference>
<organism evidence="4">
    <name type="scientific">Enterobius vermicularis</name>
    <name type="common">Human pinworm</name>
    <dbReference type="NCBI Taxonomy" id="51028"/>
    <lineage>
        <taxon>Eukaryota</taxon>
        <taxon>Metazoa</taxon>
        <taxon>Ecdysozoa</taxon>
        <taxon>Nematoda</taxon>
        <taxon>Chromadorea</taxon>
        <taxon>Rhabditida</taxon>
        <taxon>Spirurina</taxon>
        <taxon>Oxyuridomorpha</taxon>
        <taxon>Oxyuroidea</taxon>
        <taxon>Oxyuridae</taxon>
        <taxon>Enterobius</taxon>
    </lineage>
</organism>
<dbReference type="SUPFAM" id="SSF55394">
    <property type="entry name" value="Bactericidal permeability-increasing protein, BPI"/>
    <property type="match status" value="1"/>
</dbReference>
<dbReference type="EMBL" id="UXUI01009287">
    <property type="protein sequence ID" value="VDD93407.1"/>
    <property type="molecule type" value="Genomic_DNA"/>
</dbReference>
<reference evidence="2 3" key="2">
    <citation type="submission" date="2018-10" db="EMBL/GenBank/DDBJ databases">
        <authorList>
            <consortium name="Pathogen Informatics"/>
        </authorList>
    </citation>
    <scope>NUCLEOTIDE SEQUENCE [LARGE SCALE GENOMIC DNA]</scope>
</reference>
<dbReference type="GO" id="GO:0008289">
    <property type="term" value="F:lipid binding"/>
    <property type="evidence" value="ECO:0007669"/>
    <property type="project" value="InterPro"/>
</dbReference>
<evidence type="ECO:0000313" key="4">
    <source>
        <dbReference type="WBParaSite" id="EVEC_0000867401-mRNA-1"/>
    </source>
</evidence>
<name>A0A0N4VDI8_ENTVE</name>
<keyword evidence="3" id="KW-1185">Reference proteome</keyword>
<proteinExistence type="predicted"/>
<evidence type="ECO:0000256" key="1">
    <source>
        <dbReference type="SAM" id="SignalP"/>
    </source>
</evidence>